<proteinExistence type="predicted"/>
<name>A0A1W2GME8_REIFA</name>
<reference evidence="1 2" key="1">
    <citation type="submission" date="2017-04" db="EMBL/GenBank/DDBJ databases">
        <authorList>
            <person name="Afonso C.L."/>
            <person name="Miller P.J."/>
            <person name="Scott M.A."/>
            <person name="Spackman E."/>
            <person name="Goraichik I."/>
            <person name="Dimitrov K.M."/>
            <person name="Suarez D.L."/>
            <person name="Swayne D.E."/>
        </authorList>
    </citation>
    <scope>NUCLEOTIDE SEQUENCE [LARGE SCALE GENOMIC DNA]</scope>
    <source>
        <strain evidence="1 2">DSM 26133</strain>
    </source>
</reference>
<dbReference type="InterPro" id="IPR052942">
    <property type="entry name" value="LPS_cholinephosphotransferase"/>
</dbReference>
<dbReference type="PANTHER" id="PTHR43404:SF1">
    <property type="entry name" value="MNN4P"/>
    <property type="match status" value="1"/>
</dbReference>
<gene>
    <name evidence="1" type="ORF">SAMN04488029_3448</name>
</gene>
<keyword evidence="2" id="KW-1185">Reference proteome</keyword>
<sequence length="200" mass="23715">MNLSSIIQKLQRFINVFFTALPGNYTNKKLEILERLFEVTNDYMKKTGAMYWIDFGTLLGYHREEGILPHDIDVDFGAHEEEFDKIWSKRDSLPKGFKLYDTSFRHRGHKLYFNYKGFDADVYFYEDKEGTLTSYENSHYPSERTPYPKELAMPVKPAQFLGQDTFVPAEPKKYLEHIYNYLGSNGRRDSTTGYWYEKED</sequence>
<dbReference type="STRING" id="692418.SAMN04488029_3448"/>
<dbReference type="EMBL" id="FWYF01000004">
    <property type="protein sequence ID" value="SMD37761.1"/>
    <property type="molecule type" value="Genomic_DNA"/>
</dbReference>
<protein>
    <submittedName>
        <fullName evidence="1">LicD family protein</fullName>
    </submittedName>
</protein>
<dbReference type="OrthoDB" id="9786100at2"/>
<dbReference type="AlphaFoldDB" id="A0A1W2GME8"/>
<dbReference type="Proteomes" id="UP000192472">
    <property type="component" value="Unassembled WGS sequence"/>
</dbReference>
<evidence type="ECO:0000313" key="1">
    <source>
        <dbReference type="EMBL" id="SMD37761.1"/>
    </source>
</evidence>
<dbReference type="RefSeq" id="WP_084374091.1">
    <property type="nucleotide sequence ID" value="NZ_FWYF01000004.1"/>
</dbReference>
<organism evidence="1 2">
    <name type="scientific">Reichenbachiella faecimaris</name>
    <dbReference type="NCBI Taxonomy" id="692418"/>
    <lineage>
        <taxon>Bacteria</taxon>
        <taxon>Pseudomonadati</taxon>
        <taxon>Bacteroidota</taxon>
        <taxon>Cytophagia</taxon>
        <taxon>Cytophagales</taxon>
        <taxon>Reichenbachiellaceae</taxon>
        <taxon>Reichenbachiella</taxon>
    </lineage>
</organism>
<dbReference type="PANTHER" id="PTHR43404">
    <property type="entry name" value="LIPOPOLYSACCHARIDE CHOLINEPHOSPHOTRANSFERASE LICD"/>
    <property type="match status" value="1"/>
</dbReference>
<evidence type="ECO:0000313" key="2">
    <source>
        <dbReference type="Proteomes" id="UP000192472"/>
    </source>
</evidence>
<accession>A0A1W2GME8</accession>